<keyword evidence="5" id="KW-0235">DNA replication</keyword>
<dbReference type="GO" id="GO:0003677">
    <property type="term" value="F:DNA binding"/>
    <property type="evidence" value="ECO:0007669"/>
    <property type="project" value="UniProtKB-KW"/>
</dbReference>
<dbReference type="Pfam" id="PF13155">
    <property type="entry name" value="Toprim_2"/>
    <property type="match status" value="1"/>
</dbReference>
<evidence type="ECO:0000259" key="14">
    <source>
        <dbReference type="SMART" id="SM00493"/>
    </source>
</evidence>
<dbReference type="InterPro" id="IPR002694">
    <property type="entry name" value="Znf_CHC2"/>
</dbReference>
<keyword evidence="7" id="KW-0863">Zinc-finger</keyword>
<dbReference type="SMART" id="SM00493">
    <property type="entry name" value="TOPRIM"/>
    <property type="match status" value="1"/>
</dbReference>
<evidence type="ECO:0000259" key="13">
    <source>
        <dbReference type="SMART" id="SM00400"/>
    </source>
</evidence>
<dbReference type="Pfam" id="PF01807">
    <property type="entry name" value="Zn_ribbon_DnaG"/>
    <property type="match status" value="1"/>
</dbReference>
<evidence type="ECO:0000256" key="6">
    <source>
        <dbReference type="ARBA" id="ARBA00022723"/>
    </source>
</evidence>
<keyword evidence="3" id="KW-0808">Transferase</keyword>
<name>A0A1H5Z783_9FLAO</name>
<dbReference type="GO" id="GO:0005737">
    <property type="term" value="C:cytoplasm"/>
    <property type="evidence" value="ECO:0007669"/>
    <property type="project" value="TreeGrafter"/>
</dbReference>
<evidence type="ECO:0000256" key="3">
    <source>
        <dbReference type="ARBA" id="ARBA00022679"/>
    </source>
</evidence>
<evidence type="ECO:0000256" key="10">
    <source>
        <dbReference type="ARBA" id="ARBA00023125"/>
    </source>
</evidence>
<dbReference type="GO" id="GO:0003899">
    <property type="term" value="F:DNA-directed RNA polymerase activity"/>
    <property type="evidence" value="ECO:0007669"/>
    <property type="project" value="InterPro"/>
</dbReference>
<sequence>MYTEKSIDEVRNADIVKIIGHYCELKRSGSKWTSESPFNHSKDSFFVTPSLNMYKCFSTGKGGDGISFVQTYKGVSFGEAVKLIGDICGIVLEEEQLSEEAERKRSYKQELFDINAVACLKYEIQLKNAAADHWVAKMLVDRDINDATVEKFRIGFAPKEYKLITNPLIEKGKLEQAISVGLSLTKEGNSFDFFRDKLLFPIRDVRGNVLGFGGRRSNEADGPKYINTGQTDIYNKSQVLYGLFENKEFIAKAKTAFLVEGYTDVTGLSQHGCELAVASGGTALTPEQAKLVHRIADHVIILRDNDGLDEKGNEQKGTLAALRDINILLAEGLKVSIVILPEKEDPDSYAKKTEHVEKMLFGNAEDAVNWKTIKLKNKAANDPNELSNAVTEISLMLSQIKDDIKRNAYQKNCAKIIKQPEKVIKEKIESFFKIAEIKAAQSEKVQTESSEYLGLPKGSDYKQFLEKGYVTHENNVFFRGKNSFIKGSNFRITPLFHVYGKSDNKRLCEVINDRGIKRLIDFDSCDFNQMSRFENKLTDEGNFTFSSEVTVPQFKLLKNDVLGNFITAFELKTLGWQHEGFFAYSNLVSYLGVSKEPNDYGIIQLDSGVKMESDYIEDVKHFYSPAASVMYKHSRDGDDPYENDRYLVFKPAPIAFHTWMNQLKKVYGKKATTGIACIFFSIFRDLFVKTYQISPILFLTGEKGSGKSKFAESIAAVFSYKQPAFDLNAGTISAFSRRLGRTTNTMTILEEFNDLIDLKMKQSIKGSYDNRGREIGQNTGDNKTKMTKVNCFLVILSQYLSSWDDNSITSRSVIEHVIKPIENFTNEEVADFNLIQSWEEQGLTSFILDIVKYRPEIEENYRRVYGEIIKDFKKQLKDTDYQERMLQNYTVLLTPIKILFDKFQFPFTYKEMQDQFKEAIVDSSDLIVESEGLAEFWRTMEYLRDRSPFPLIKEGIHYVIDTPLTLKLQTKKGEPDKEWKNEKRDQVIIIKLNPVHQLYHKEVSTREGVDVITENTLRNYFKSKKYFLGTIKSYRFDDTSTSGYIFNYTIMHETGILNLIRTQKKEHAEDPVYNNGSAEDDPDWLKAK</sequence>
<dbReference type="InterPro" id="IPR006295">
    <property type="entry name" value="DNA_primase_DnaG"/>
</dbReference>
<dbReference type="PANTHER" id="PTHR30313">
    <property type="entry name" value="DNA PRIMASE"/>
    <property type="match status" value="1"/>
</dbReference>
<dbReference type="SMART" id="SM00400">
    <property type="entry name" value="ZnF_CHCC"/>
    <property type="match status" value="1"/>
</dbReference>
<dbReference type="CDD" id="cd03364">
    <property type="entry name" value="TOPRIM_DnaG_primases"/>
    <property type="match status" value="1"/>
</dbReference>
<dbReference type="AlphaFoldDB" id="A0A1H5Z783"/>
<dbReference type="Pfam" id="PF08275">
    <property type="entry name" value="DNAG_N"/>
    <property type="match status" value="1"/>
</dbReference>
<protein>
    <submittedName>
        <fullName evidence="15">DNA primase, catalytic core</fullName>
    </submittedName>
</protein>
<feature type="domain" description="Zinc finger CHC2-type" evidence="13">
    <location>
        <begin position="37"/>
        <end position="85"/>
    </location>
</feature>
<dbReference type="Proteomes" id="UP000236737">
    <property type="component" value="Unassembled WGS sequence"/>
</dbReference>
<dbReference type="InterPro" id="IPR037068">
    <property type="entry name" value="DNA_primase_core_N_sf"/>
</dbReference>
<dbReference type="GO" id="GO:0008270">
    <property type="term" value="F:zinc ion binding"/>
    <property type="evidence" value="ECO:0007669"/>
    <property type="project" value="UniProtKB-KW"/>
</dbReference>
<dbReference type="RefSeq" id="WP_104000316.1">
    <property type="nucleotide sequence ID" value="NZ_FNVP01000009.1"/>
</dbReference>
<dbReference type="InterPro" id="IPR006171">
    <property type="entry name" value="TOPRIM_dom"/>
</dbReference>
<evidence type="ECO:0000256" key="9">
    <source>
        <dbReference type="ARBA" id="ARBA00022842"/>
    </source>
</evidence>
<keyword evidence="10" id="KW-0238">DNA-binding</keyword>
<evidence type="ECO:0000313" key="16">
    <source>
        <dbReference type="Proteomes" id="UP000236737"/>
    </source>
</evidence>
<evidence type="ECO:0000256" key="11">
    <source>
        <dbReference type="ARBA" id="ARBA00023163"/>
    </source>
</evidence>
<dbReference type="SUPFAM" id="SSF57783">
    <property type="entry name" value="Zinc beta-ribbon"/>
    <property type="match status" value="1"/>
</dbReference>
<dbReference type="PANTHER" id="PTHR30313:SF2">
    <property type="entry name" value="DNA PRIMASE"/>
    <property type="match status" value="1"/>
</dbReference>
<dbReference type="GO" id="GO:0000428">
    <property type="term" value="C:DNA-directed RNA polymerase complex"/>
    <property type="evidence" value="ECO:0007669"/>
    <property type="project" value="UniProtKB-KW"/>
</dbReference>
<keyword evidence="4" id="KW-0548">Nucleotidyltransferase</keyword>
<dbReference type="GO" id="GO:1990077">
    <property type="term" value="C:primosome complex"/>
    <property type="evidence" value="ECO:0007669"/>
    <property type="project" value="UniProtKB-KW"/>
</dbReference>
<evidence type="ECO:0000256" key="2">
    <source>
        <dbReference type="ARBA" id="ARBA00022515"/>
    </source>
</evidence>
<keyword evidence="6" id="KW-0479">Metal-binding</keyword>
<evidence type="ECO:0000313" key="15">
    <source>
        <dbReference type="EMBL" id="SEG31236.1"/>
    </source>
</evidence>
<evidence type="ECO:0000256" key="7">
    <source>
        <dbReference type="ARBA" id="ARBA00022771"/>
    </source>
</evidence>
<feature type="region of interest" description="Disordered" evidence="12">
    <location>
        <begin position="1068"/>
        <end position="1088"/>
    </location>
</feature>
<feature type="domain" description="Toprim" evidence="14">
    <location>
        <begin position="254"/>
        <end position="333"/>
    </location>
</feature>
<dbReference type="InterPro" id="IPR013264">
    <property type="entry name" value="DNAG_N"/>
</dbReference>
<keyword evidence="8" id="KW-0862">Zinc</keyword>
<dbReference type="InterPro" id="IPR036977">
    <property type="entry name" value="DNA_primase_Znf_CHC2"/>
</dbReference>
<evidence type="ECO:0000256" key="12">
    <source>
        <dbReference type="SAM" id="MobiDB-lite"/>
    </source>
</evidence>
<evidence type="ECO:0000256" key="1">
    <source>
        <dbReference type="ARBA" id="ARBA00022478"/>
    </source>
</evidence>
<reference evidence="16" key="1">
    <citation type="submission" date="2016-10" db="EMBL/GenBank/DDBJ databases">
        <authorList>
            <person name="Varghese N."/>
            <person name="Submissions S."/>
        </authorList>
    </citation>
    <scope>NUCLEOTIDE SEQUENCE [LARGE SCALE GENOMIC DNA]</scope>
    <source>
        <strain evidence="16">CGMCC 1.9230</strain>
    </source>
</reference>
<keyword evidence="9" id="KW-0460">Magnesium</keyword>
<dbReference type="SUPFAM" id="SSF56731">
    <property type="entry name" value="DNA primase core"/>
    <property type="match status" value="1"/>
</dbReference>
<dbReference type="NCBIfam" id="TIGR01391">
    <property type="entry name" value="dnaG"/>
    <property type="match status" value="1"/>
</dbReference>
<keyword evidence="2" id="KW-0639">Primosome</keyword>
<dbReference type="Gene3D" id="3.90.980.10">
    <property type="entry name" value="DNA primase, catalytic core, N-terminal domain"/>
    <property type="match status" value="1"/>
</dbReference>
<evidence type="ECO:0000256" key="4">
    <source>
        <dbReference type="ARBA" id="ARBA00022695"/>
    </source>
</evidence>
<proteinExistence type="predicted"/>
<dbReference type="InterPro" id="IPR034151">
    <property type="entry name" value="TOPRIM_DnaG_bac"/>
</dbReference>
<gene>
    <name evidence="15" type="ORF">SAMN04488130_10997</name>
</gene>
<evidence type="ECO:0000256" key="5">
    <source>
        <dbReference type="ARBA" id="ARBA00022705"/>
    </source>
</evidence>
<dbReference type="InterPro" id="IPR050219">
    <property type="entry name" value="DnaG_primase"/>
</dbReference>
<organism evidence="15 16">
    <name type="scientific">Flavobacterium urumqiense</name>
    <dbReference type="NCBI Taxonomy" id="935224"/>
    <lineage>
        <taxon>Bacteria</taxon>
        <taxon>Pseudomonadati</taxon>
        <taxon>Bacteroidota</taxon>
        <taxon>Flavobacteriia</taxon>
        <taxon>Flavobacteriales</taxon>
        <taxon>Flavobacteriaceae</taxon>
        <taxon>Flavobacterium</taxon>
    </lineage>
</organism>
<dbReference type="Gene3D" id="3.90.580.10">
    <property type="entry name" value="Zinc finger, CHC2-type domain"/>
    <property type="match status" value="1"/>
</dbReference>
<evidence type="ECO:0000256" key="8">
    <source>
        <dbReference type="ARBA" id="ARBA00022833"/>
    </source>
</evidence>
<dbReference type="EMBL" id="FNVP01000009">
    <property type="protein sequence ID" value="SEG31236.1"/>
    <property type="molecule type" value="Genomic_DNA"/>
</dbReference>
<keyword evidence="16" id="KW-1185">Reference proteome</keyword>
<keyword evidence="11" id="KW-0804">Transcription</keyword>
<dbReference type="GO" id="GO:0006269">
    <property type="term" value="P:DNA replication, synthesis of primer"/>
    <property type="evidence" value="ECO:0007669"/>
    <property type="project" value="UniProtKB-KW"/>
</dbReference>
<accession>A0A1H5Z783</accession>
<dbReference type="OrthoDB" id="9803773at2"/>
<keyword evidence="1" id="KW-0240">DNA-directed RNA polymerase</keyword>
<dbReference type="Gene3D" id="3.40.1360.10">
    <property type="match status" value="1"/>
</dbReference>